<dbReference type="OMA" id="KEFAYFI"/>
<reference evidence="1" key="1">
    <citation type="submission" date="2008-06" db="EMBL/GenBank/DDBJ databases">
        <authorList>
            <person name="Lorenzi H."/>
            <person name="Inman J."/>
            <person name="Miller J."/>
            <person name="Schobel S."/>
            <person name="Amedeo P."/>
            <person name="Caler E.V."/>
            <person name="da Silva J."/>
        </authorList>
    </citation>
    <scope>NUCLEOTIDE SEQUENCE [LARGE SCALE GENOMIC DNA]</scope>
    <source>
        <strain evidence="1">RN66</strain>
    </source>
</reference>
<accession>B6AF98</accession>
<dbReference type="GeneID" id="6996503"/>
<dbReference type="AlphaFoldDB" id="B6AF98"/>
<dbReference type="RefSeq" id="XP_002141238.1">
    <property type="nucleotide sequence ID" value="XM_002141202.1"/>
</dbReference>
<sequence length="276" mass="32809">MDNYYWYIARFEDIADEGKSIAWKYLLKSDRKRTEEETYYDYFNISETKVLNKIYRYFSILDHYSKGYIPLKIVEDLIEDIIKDPFRYILKVDSRSINNIAIFKNAIKRVKSLIETYKSNNLNNLNLYGELKTSQTDNTSDVMITIKEFAYFIYPFFEDWNDFDFGKLDKLTKNECINNEQVIHYHTLNESNIYMRNYLGAKLHLNNDMNIFPVSNSLRSFLEPGLKEYLVTSSKPLRNSDSFIKNPNIHPISFWRPCISSRIASIQNNSLKLDDK</sequence>
<protein>
    <submittedName>
        <fullName evidence="1">Uncharacterized protein</fullName>
    </submittedName>
</protein>
<organism evidence="1 2">
    <name type="scientific">Cryptosporidium muris (strain RN66)</name>
    <dbReference type="NCBI Taxonomy" id="441375"/>
    <lineage>
        <taxon>Eukaryota</taxon>
        <taxon>Sar</taxon>
        <taxon>Alveolata</taxon>
        <taxon>Apicomplexa</taxon>
        <taxon>Conoidasida</taxon>
        <taxon>Coccidia</taxon>
        <taxon>Eucoccidiorida</taxon>
        <taxon>Eimeriorina</taxon>
        <taxon>Cryptosporidiidae</taxon>
        <taxon>Cryptosporidium</taxon>
    </lineage>
</organism>
<evidence type="ECO:0000313" key="1">
    <source>
        <dbReference type="EMBL" id="EEA06889.1"/>
    </source>
</evidence>
<evidence type="ECO:0000313" key="2">
    <source>
        <dbReference type="Proteomes" id="UP000001460"/>
    </source>
</evidence>
<dbReference type="OrthoDB" id="10293211at2759"/>
<gene>
    <name evidence="1" type="ORF">CMU_032740</name>
</gene>
<dbReference type="VEuPathDB" id="CryptoDB:CMU_032740"/>
<proteinExistence type="predicted"/>
<keyword evidence="2" id="KW-1185">Reference proteome</keyword>
<dbReference type="Proteomes" id="UP000001460">
    <property type="component" value="Unassembled WGS sequence"/>
</dbReference>
<name>B6AF98_CRYMR</name>
<dbReference type="EMBL" id="DS989731">
    <property type="protein sequence ID" value="EEA06889.1"/>
    <property type="molecule type" value="Genomic_DNA"/>
</dbReference>